<evidence type="ECO:0000259" key="10">
    <source>
        <dbReference type="PROSITE" id="PS50011"/>
    </source>
</evidence>
<feature type="repeat" description="WD" evidence="7">
    <location>
        <begin position="579"/>
        <end position="620"/>
    </location>
</feature>
<accession>A0A7W7W084</accession>
<dbReference type="CDD" id="cd14014">
    <property type="entry name" value="STKc_PknB_like"/>
    <property type="match status" value="1"/>
</dbReference>
<protein>
    <submittedName>
        <fullName evidence="11">WD40 repeat protein</fullName>
    </submittedName>
</protein>
<keyword evidence="6 8" id="KW-0067">ATP-binding</keyword>
<feature type="domain" description="Protein kinase" evidence="10">
    <location>
        <begin position="15"/>
        <end position="276"/>
    </location>
</feature>
<keyword evidence="12" id="KW-1185">Reference proteome</keyword>
<evidence type="ECO:0000256" key="4">
    <source>
        <dbReference type="ARBA" id="ARBA00022741"/>
    </source>
</evidence>
<dbReference type="InterPro" id="IPR011009">
    <property type="entry name" value="Kinase-like_dom_sf"/>
</dbReference>
<dbReference type="InterPro" id="IPR019775">
    <property type="entry name" value="WD40_repeat_CS"/>
</dbReference>
<dbReference type="InterPro" id="IPR001680">
    <property type="entry name" value="WD40_rpt"/>
</dbReference>
<comment type="caution">
    <text evidence="11">The sequence shown here is derived from an EMBL/GenBank/DDBJ whole genome shotgun (WGS) entry which is preliminary data.</text>
</comment>
<organism evidence="11 12">
    <name type="scientific">Lipingzhangella halophila</name>
    <dbReference type="NCBI Taxonomy" id="1783352"/>
    <lineage>
        <taxon>Bacteria</taxon>
        <taxon>Bacillati</taxon>
        <taxon>Actinomycetota</taxon>
        <taxon>Actinomycetes</taxon>
        <taxon>Streptosporangiales</taxon>
        <taxon>Nocardiopsidaceae</taxon>
        <taxon>Lipingzhangella</taxon>
    </lineage>
</organism>
<dbReference type="GO" id="GO:0004674">
    <property type="term" value="F:protein serine/threonine kinase activity"/>
    <property type="evidence" value="ECO:0007669"/>
    <property type="project" value="TreeGrafter"/>
</dbReference>
<dbReference type="Pfam" id="PF00400">
    <property type="entry name" value="WD40"/>
    <property type="match status" value="3"/>
</dbReference>
<keyword evidence="2" id="KW-0808">Transferase</keyword>
<evidence type="ECO:0000313" key="12">
    <source>
        <dbReference type="Proteomes" id="UP000523007"/>
    </source>
</evidence>
<dbReference type="SUPFAM" id="SSF56112">
    <property type="entry name" value="Protein kinase-like (PK-like)"/>
    <property type="match status" value="1"/>
</dbReference>
<dbReference type="PANTHER" id="PTHR43289:SF34">
    <property type="entry name" value="SERINE_THREONINE-PROTEIN KINASE YBDM-RELATED"/>
    <property type="match status" value="1"/>
</dbReference>
<dbReference type="Gene3D" id="1.10.510.10">
    <property type="entry name" value="Transferase(Phosphotransferase) domain 1"/>
    <property type="match status" value="1"/>
</dbReference>
<dbReference type="SUPFAM" id="SSF50978">
    <property type="entry name" value="WD40 repeat-like"/>
    <property type="match status" value="1"/>
</dbReference>
<dbReference type="InterPro" id="IPR036322">
    <property type="entry name" value="WD40_repeat_dom_sf"/>
</dbReference>
<dbReference type="GO" id="GO:0005524">
    <property type="term" value="F:ATP binding"/>
    <property type="evidence" value="ECO:0007669"/>
    <property type="project" value="UniProtKB-UniRule"/>
</dbReference>
<keyword evidence="1 7" id="KW-0853">WD repeat</keyword>
<dbReference type="PROSITE" id="PS50011">
    <property type="entry name" value="PROTEIN_KINASE_DOM"/>
    <property type="match status" value="1"/>
</dbReference>
<evidence type="ECO:0000256" key="8">
    <source>
        <dbReference type="PROSITE-ProRule" id="PRU10141"/>
    </source>
</evidence>
<name>A0A7W7W084_9ACTN</name>
<dbReference type="SMART" id="SM00320">
    <property type="entry name" value="WD40"/>
    <property type="match status" value="4"/>
</dbReference>
<evidence type="ECO:0000256" key="3">
    <source>
        <dbReference type="ARBA" id="ARBA00022737"/>
    </source>
</evidence>
<dbReference type="InterPro" id="IPR000719">
    <property type="entry name" value="Prot_kinase_dom"/>
</dbReference>
<evidence type="ECO:0000256" key="5">
    <source>
        <dbReference type="ARBA" id="ARBA00022777"/>
    </source>
</evidence>
<keyword evidence="3" id="KW-0677">Repeat</keyword>
<proteinExistence type="predicted"/>
<dbReference type="EMBL" id="JACHJT010000001">
    <property type="protein sequence ID" value="MBB4929637.1"/>
    <property type="molecule type" value="Genomic_DNA"/>
</dbReference>
<dbReference type="RefSeq" id="WP_184574278.1">
    <property type="nucleotide sequence ID" value="NZ_JACHJT010000001.1"/>
</dbReference>
<dbReference type="PROSITE" id="PS50082">
    <property type="entry name" value="WD_REPEATS_2"/>
    <property type="match status" value="2"/>
</dbReference>
<dbReference type="PROSITE" id="PS00107">
    <property type="entry name" value="PROTEIN_KINASE_ATP"/>
    <property type="match status" value="1"/>
</dbReference>
<dbReference type="Gene3D" id="2.130.10.10">
    <property type="entry name" value="YVTN repeat-like/Quinoprotein amine dehydrogenase"/>
    <property type="match status" value="1"/>
</dbReference>
<feature type="repeat" description="WD" evidence="7">
    <location>
        <begin position="502"/>
        <end position="533"/>
    </location>
</feature>
<evidence type="ECO:0000256" key="1">
    <source>
        <dbReference type="ARBA" id="ARBA00022574"/>
    </source>
</evidence>
<gene>
    <name evidence="11" type="ORF">F4561_000457</name>
</gene>
<dbReference type="Pfam" id="PF00069">
    <property type="entry name" value="Pkinase"/>
    <property type="match status" value="1"/>
</dbReference>
<feature type="region of interest" description="Disordered" evidence="9">
    <location>
        <begin position="340"/>
        <end position="379"/>
    </location>
</feature>
<dbReference type="SMART" id="SM00220">
    <property type="entry name" value="S_TKc"/>
    <property type="match status" value="1"/>
</dbReference>
<reference evidence="11 12" key="1">
    <citation type="submission" date="2020-08" db="EMBL/GenBank/DDBJ databases">
        <title>Sequencing the genomes of 1000 actinobacteria strains.</title>
        <authorList>
            <person name="Klenk H.-P."/>
        </authorList>
    </citation>
    <scope>NUCLEOTIDE SEQUENCE [LARGE SCALE GENOMIC DNA]</scope>
    <source>
        <strain evidence="11 12">DSM 102030</strain>
    </source>
</reference>
<dbReference type="AlphaFoldDB" id="A0A7W7W084"/>
<evidence type="ECO:0000256" key="7">
    <source>
        <dbReference type="PROSITE-ProRule" id="PRU00221"/>
    </source>
</evidence>
<dbReference type="PANTHER" id="PTHR43289">
    <property type="entry name" value="MITOGEN-ACTIVATED PROTEIN KINASE KINASE KINASE 20-RELATED"/>
    <property type="match status" value="1"/>
</dbReference>
<evidence type="ECO:0000256" key="9">
    <source>
        <dbReference type="SAM" id="MobiDB-lite"/>
    </source>
</evidence>
<dbReference type="InterPro" id="IPR017441">
    <property type="entry name" value="Protein_kinase_ATP_BS"/>
</dbReference>
<evidence type="ECO:0000313" key="11">
    <source>
        <dbReference type="EMBL" id="MBB4929637.1"/>
    </source>
</evidence>
<feature type="compositionally biased region" description="Basic and acidic residues" evidence="9">
    <location>
        <begin position="358"/>
        <end position="369"/>
    </location>
</feature>
<dbReference type="Gene3D" id="3.30.200.20">
    <property type="entry name" value="Phosphorylase Kinase, domain 1"/>
    <property type="match status" value="1"/>
</dbReference>
<evidence type="ECO:0000256" key="6">
    <source>
        <dbReference type="ARBA" id="ARBA00022840"/>
    </source>
</evidence>
<dbReference type="InterPro" id="IPR015943">
    <property type="entry name" value="WD40/YVTN_repeat-like_dom_sf"/>
</dbReference>
<dbReference type="PROSITE" id="PS50294">
    <property type="entry name" value="WD_REPEATS_REGION"/>
    <property type="match status" value="1"/>
</dbReference>
<feature type="region of interest" description="Disordered" evidence="9">
    <location>
        <begin position="533"/>
        <end position="554"/>
    </location>
</feature>
<sequence length="709" mass="74705">MRPPEPGDPHEIGGYRLAGRLGAGGMGDVYLGVSQGGRLVAIKVIRPEFAEEPDYRRRFNREVTLAQRVSGAFSADVIEADPNGPRPWLVTSFVGGPTLRQAVRACGVLPAESLRVLALGLAEALRAIHAAGLVHYDLKPGNIIAVEDGPRVIDFGIARSAEASLVTQDGRIVGTPGFMSPEQAYGHEVTPASDMFSLGSVLCYAATGREPFGGTDVPAPKRLHRIVTEDPDTAGAPDWLEPVLRGCMAKHPEQRLSPEGVLERLGPVAGGTASWLPEQAQELLRQQQDEVRELLALPPRPAPAPQRRQRRWPLVAAAAGAAVLLGGAATAVAVAVAGGPAEVLPGSPDPTSSSGAAEGRDEPDPHEWPETSLTAADFEDPAEVTGEELRGLSSICSDPSGERVLLAGSDLEVKRRAEIHNVSDRGELSPASELDLLEPLDPDNPLLQVTSCDWAAEGGQLAVGDNEGRVHLFDAEGSGGELQPVETMDEHHQGTGFEDVYLEYSPDSRMLASVGGDKMLRLWDAATGELEEELGPDELGGGGAGSGPTWHPGGERIAVGDLSEVVVYDLAQGEAAQRFDAEQGILSELEYSPDGSVLATAGDDTTARLWDPGNGESLGILEGHEDRVISVAFTPDGGALIAVEQALDASGQAWVWNLAEMEQMVALETDDAEAEERGFAVSDTTSNSDGSMLAVTQARGIVQIYDLSG</sequence>
<feature type="binding site" evidence="8">
    <location>
        <position position="43"/>
    </location>
    <ligand>
        <name>ATP</name>
        <dbReference type="ChEBI" id="CHEBI:30616"/>
    </ligand>
</feature>
<dbReference type="Proteomes" id="UP000523007">
    <property type="component" value="Unassembled WGS sequence"/>
</dbReference>
<keyword evidence="5" id="KW-0418">Kinase</keyword>
<keyword evidence="4 8" id="KW-0547">Nucleotide-binding</keyword>
<dbReference type="PROSITE" id="PS00678">
    <property type="entry name" value="WD_REPEATS_1"/>
    <property type="match status" value="1"/>
</dbReference>
<evidence type="ECO:0000256" key="2">
    <source>
        <dbReference type="ARBA" id="ARBA00022679"/>
    </source>
</evidence>